<dbReference type="PANTHER" id="PTHR22625">
    <property type="entry name" value="PLEXIN"/>
    <property type="match status" value="1"/>
</dbReference>
<evidence type="ECO:0000256" key="1">
    <source>
        <dbReference type="SAM" id="Phobius"/>
    </source>
</evidence>
<proteinExistence type="predicted"/>
<sequence>MLLAITTMVCTRYVTRSQATVDSDKTTATVCSEHKTCARCTNETSGCCSWSIEQQTCVSTKQVRPKSLIVHNETYCPRFAVVEKSVIVGTSFKYTVRISNDDRNGSVAAFLRTTEITCCLETCDFDGFVVADEIVCAEVHTPLSYFSNRTRALVMYVYVTFNGVKLNFDEETEYYYTIYDRKCATADRDEGCATCLWNDRDGGIEYAHYLKWCPVNNRCTGSYQLYDKREVRNHEKCRTTADEVRVECAELGIRSFWPLYAPRMGGTVLSIVVRNHRMLAEGKTVGVTVAGRECANPVAAVDNETIACTVVRSESKLQQLVGPVRVTYVSSTARFTFTSAESMVFVDPVMTAVHPVCGSPGGGTLLTVTGRFLDAGADVHVSVVVGDGEHENAIACETVTRGSNAITCRTGAIRLPVARGRVRVEFDGSLREYAGPEAAVAFTYVTNDPAVDAGQAIEGIVSGGTAVPMHGRHLTCLERATLYVIDRHGDRRYAAGRCRVLNDSLMVCRAPRLDSVLYTGETSTDLRYGVMARDFGSRAFDLLHHGPVAVDFVLHADPVYTGFETDDTFGTLIIYGDSGRGYRVEDVNVTFRNSSGTVCTVTEVVPGRIICALTLPTADFGDVHGIVVTVGDRFVTDVANKFILRHSVTDSLKTLTASCGFFIAVLVVATLLITSAVLFRSKTKKQYTLNLLSYAITRYMRKPENPTIMRR</sequence>
<dbReference type="Pfam" id="PF01833">
    <property type="entry name" value="TIG"/>
    <property type="match status" value="1"/>
</dbReference>
<dbReference type="InterPro" id="IPR014756">
    <property type="entry name" value="Ig_E-set"/>
</dbReference>
<dbReference type="RefSeq" id="XP_025408522.1">
    <property type="nucleotide sequence ID" value="XM_025552737.1"/>
</dbReference>
<dbReference type="GO" id="GO:0048468">
    <property type="term" value="P:cell development"/>
    <property type="evidence" value="ECO:0007669"/>
    <property type="project" value="UniProtKB-ARBA"/>
</dbReference>
<keyword evidence="1" id="KW-0472">Membrane</keyword>
<dbReference type="InterPro" id="IPR013783">
    <property type="entry name" value="Ig-like_fold"/>
</dbReference>
<dbReference type="GeneID" id="112682222"/>
<organism evidence="3 4">
    <name type="scientific">Sipha flava</name>
    <name type="common">yellow sugarcane aphid</name>
    <dbReference type="NCBI Taxonomy" id="143950"/>
    <lineage>
        <taxon>Eukaryota</taxon>
        <taxon>Metazoa</taxon>
        <taxon>Ecdysozoa</taxon>
        <taxon>Arthropoda</taxon>
        <taxon>Hexapoda</taxon>
        <taxon>Insecta</taxon>
        <taxon>Pterygota</taxon>
        <taxon>Neoptera</taxon>
        <taxon>Paraneoptera</taxon>
        <taxon>Hemiptera</taxon>
        <taxon>Sternorrhyncha</taxon>
        <taxon>Aphidomorpha</taxon>
        <taxon>Aphidoidea</taxon>
        <taxon>Aphididae</taxon>
        <taxon>Sipha</taxon>
    </lineage>
</organism>
<dbReference type="GO" id="GO:0002116">
    <property type="term" value="C:semaphorin receptor complex"/>
    <property type="evidence" value="ECO:0007669"/>
    <property type="project" value="TreeGrafter"/>
</dbReference>
<dbReference type="GO" id="GO:0017154">
    <property type="term" value="F:semaphorin receptor activity"/>
    <property type="evidence" value="ECO:0007669"/>
    <property type="project" value="InterPro"/>
</dbReference>
<reference evidence="4" key="1">
    <citation type="submission" date="2025-08" db="UniProtKB">
        <authorList>
            <consortium name="RefSeq"/>
        </authorList>
    </citation>
    <scope>IDENTIFICATION</scope>
    <source>
        <tissue evidence="4">Whole body</tissue>
    </source>
</reference>
<name>A0A8B8FDJ6_9HEMI</name>
<keyword evidence="1" id="KW-1133">Transmembrane helix</keyword>
<feature type="transmembrane region" description="Helical" evidence="1">
    <location>
        <begin position="655"/>
        <end position="679"/>
    </location>
</feature>
<dbReference type="GO" id="GO:0048731">
    <property type="term" value="P:system development"/>
    <property type="evidence" value="ECO:0007669"/>
    <property type="project" value="UniProtKB-ARBA"/>
</dbReference>
<feature type="domain" description="IPT/TIG" evidence="2">
    <location>
        <begin position="347"/>
        <end position="445"/>
    </location>
</feature>
<dbReference type="AlphaFoldDB" id="A0A8B8FDJ6"/>
<dbReference type="Gene3D" id="2.60.40.10">
    <property type="entry name" value="Immunoglobulins"/>
    <property type="match status" value="2"/>
</dbReference>
<dbReference type="InterPro" id="IPR031148">
    <property type="entry name" value="Plexin"/>
</dbReference>
<gene>
    <name evidence="4" type="primary">LOC112682222</name>
</gene>
<feature type="domain" description="IPT/TIG" evidence="2">
    <location>
        <begin position="250"/>
        <end position="338"/>
    </location>
</feature>
<protein>
    <submittedName>
        <fullName evidence="4">Plexin-A4-like</fullName>
    </submittedName>
</protein>
<dbReference type="OrthoDB" id="6599912at2759"/>
<dbReference type="GO" id="GO:0030334">
    <property type="term" value="P:regulation of cell migration"/>
    <property type="evidence" value="ECO:0007669"/>
    <property type="project" value="TreeGrafter"/>
</dbReference>
<keyword evidence="3" id="KW-1185">Reference proteome</keyword>
<dbReference type="GO" id="GO:0005886">
    <property type="term" value="C:plasma membrane"/>
    <property type="evidence" value="ECO:0007669"/>
    <property type="project" value="TreeGrafter"/>
</dbReference>
<evidence type="ECO:0000313" key="3">
    <source>
        <dbReference type="Proteomes" id="UP000694846"/>
    </source>
</evidence>
<dbReference type="PANTHER" id="PTHR22625:SF70">
    <property type="entry name" value="PLEXIN A, ISOFORM A"/>
    <property type="match status" value="1"/>
</dbReference>
<keyword evidence="1" id="KW-0812">Transmembrane</keyword>
<dbReference type="SMART" id="SM00429">
    <property type="entry name" value="IPT"/>
    <property type="match status" value="2"/>
</dbReference>
<dbReference type="InterPro" id="IPR002909">
    <property type="entry name" value="IPT_dom"/>
</dbReference>
<dbReference type="SUPFAM" id="SSF81296">
    <property type="entry name" value="E set domains"/>
    <property type="match status" value="1"/>
</dbReference>
<evidence type="ECO:0000259" key="2">
    <source>
        <dbReference type="SMART" id="SM00429"/>
    </source>
</evidence>
<accession>A0A8B8FDJ6</accession>
<dbReference type="Proteomes" id="UP000694846">
    <property type="component" value="Unplaced"/>
</dbReference>
<evidence type="ECO:0000313" key="4">
    <source>
        <dbReference type="RefSeq" id="XP_025408522.1"/>
    </source>
</evidence>